<keyword evidence="4" id="KW-1185">Reference proteome</keyword>
<protein>
    <submittedName>
        <fullName evidence="3">TadE-like protein</fullName>
    </submittedName>
</protein>
<evidence type="ECO:0000259" key="2">
    <source>
        <dbReference type="Pfam" id="PF07811"/>
    </source>
</evidence>
<dbReference type="STRING" id="1166340.SAMN05192583_2335"/>
<keyword evidence="1" id="KW-1133">Transmembrane helix</keyword>
<dbReference type="InterPro" id="IPR012495">
    <property type="entry name" value="TadE-like_dom"/>
</dbReference>
<dbReference type="Pfam" id="PF07811">
    <property type="entry name" value="TadE"/>
    <property type="match status" value="1"/>
</dbReference>
<dbReference type="RefSeq" id="WP_093665872.1">
    <property type="nucleotide sequence ID" value="NZ_FOCF01000005.1"/>
</dbReference>
<feature type="domain" description="TadE-like" evidence="2">
    <location>
        <begin position="17"/>
        <end position="59"/>
    </location>
</feature>
<feature type="transmembrane region" description="Helical" evidence="1">
    <location>
        <begin position="20"/>
        <end position="38"/>
    </location>
</feature>
<evidence type="ECO:0000313" key="3">
    <source>
        <dbReference type="EMBL" id="SEN23899.1"/>
    </source>
</evidence>
<name>A0A1H8EWQ6_9SPHN</name>
<organism evidence="3 4">
    <name type="scientific">Sphingomonas gellani</name>
    <dbReference type="NCBI Taxonomy" id="1166340"/>
    <lineage>
        <taxon>Bacteria</taxon>
        <taxon>Pseudomonadati</taxon>
        <taxon>Pseudomonadota</taxon>
        <taxon>Alphaproteobacteria</taxon>
        <taxon>Sphingomonadales</taxon>
        <taxon>Sphingomonadaceae</taxon>
        <taxon>Sphingomonas</taxon>
    </lineage>
</organism>
<sequence length="203" mass="22444">MRQIPTLSRRLRSDRRGITIVEFAIVAPVMCLFLVGSFDIAHTLYLQAALQGIVQKTARDSGLETATPDIQAALDKKVERQVLMLMNKAKVSFERRSYRTFAAASNKTPEDYTDTNGDGRCDDNEPYVDANNNKMWDSDGGNGAQGGAKDKTVYTVTARYARLLPLNHFINVPADQVIVAKTVLQNQPYSEQSTIGTTVLNCP</sequence>
<proteinExistence type="predicted"/>
<keyword evidence="1" id="KW-0472">Membrane</keyword>
<reference evidence="4" key="1">
    <citation type="submission" date="2016-10" db="EMBL/GenBank/DDBJ databases">
        <authorList>
            <person name="Varghese N."/>
            <person name="Submissions S."/>
        </authorList>
    </citation>
    <scope>NUCLEOTIDE SEQUENCE [LARGE SCALE GENOMIC DNA]</scope>
    <source>
        <strain evidence="4">S6-262</strain>
    </source>
</reference>
<dbReference type="EMBL" id="FOCF01000005">
    <property type="protein sequence ID" value="SEN23899.1"/>
    <property type="molecule type" value="Genomic_DNA"/>
</dbReference>
<evidence type="ECO:0000256" key="1">
    <source>
        <dbReference type="SAM" id="Phobius"/>
    </source>
</evidence>
<accession>A0A1H8EWQ6</accession>
<evidence type="ECO:0000313" key="4">
    <source>
        <dbReference type="Proteomes" id="UP000199206"/>
    </source>
</evidence>
<dbReference type="AlphaFoldDB" id="A0A1H8EWQ6"/>
<keyword evidence="1" id="KW-0812">Transmembrane</keyword>
<dbReference type="Proteomes" id="UP000199206">
    <property type="component" value="Unassembled WGS sequence"/>
</dbReference>
<dbReference type="OrthoDB" id="7306064at2"/>
<gene>
    <name evidence="3" type="ORF">SAMN05192583_2335</name>
</gene>